<dbReference type="SMART" id="SM00996">
    <property type="entry name" value="AdoHcyase"/>
    <property type="match status" value="1"/>
</dbReference>
<dbReference type="Gene3D" id="3.40.50.720">
    <property type="entry name" value="NAD(P)-binding Rossmann-like Domain"/>
    <property type="match status" value="1"/>
</dbReference>
<feature type="binding site" evidence="10">
    <location>
        <position position="242"/>
    </location>
    <ligand>
        <name>NAD(+)</name>
        <dbReference type="ChEBI" id="CHEBI:57540"/>
    </ligand>
</feature>
<evidence type="ECO:0000256" key="5">
    <source>
        <dbReference type="ARBA" id="ARBA00022801"/>
    </source>
</evidence>
<dbReference type="GO" id="GO:0006730">
    <property type="term" value="P:one-carbon metabolic process"/>
    <property type="evidence" value="ECO:0007669"/>
    <property type="project" value="UniProtKB-KW"/>
</dbReference>
<protein>
    <recommendedName>
        <fullName evidence="7 11">Adenosylhomocysteinase</fullName>
        <ecNumber evidence="7 11">3.13.2.1</ecNumber>
    </recommendedName>
</protein>
<comment type="pathway">
    <text evidence="2 11">Amino-acid biosynthesis; L-homocysteine biosynthesis; L-homocysteine from S-adenosyl-L-homocysteine: step 1/1.</text>
</comment>
<evidence type="ECO:0000256" key="9">
    <source>
        <dbReference type="PIRSR" id="PIRSR001109-1"/>
    </source>
</evidence>
<feature type="binding site" evidence="9">
    <location>
        <position position="185"/>
    </location>
    <ligand>
        <name>substrate</name>
    </ligand>
</feature>
<feature type="binding site" evidence="9">
    <location>
        <position position="130"/>
    </location>
    <ligand>
        <name>substrate</name>
    </ligand>
</feature>
<dbReference type="SUPFAM" id="SSF52283">
    <property type="entry name" value="Formate/glycerate dehydrogenase catalytic domain-like"/>
    <property type="match status" value="1"/>
</dbReference>
<organism evidence="14 15">
    <name type="scientific">Coemansia aciculifera</name>
    <dbReference type="NCBI Taxonomy" id="417176"/>
    <lineage>
        <taxon>Eukaryota</taxon>
        <taxon>Fungi</taxon>
        <taxon>Fungi incertae sedis</taxon>
        <taxon>Zoopagomycota</taxon>
        <taxon>Kickxellomycotina</taxon>
        <taxon>Kickxellomycetes</taxon>
        <taxon>Kickxellales</taxon>
        <taxon>Kickxellaceae</taxon>
        <taxon>Coemansia</taxon>
    </lineage>
</organism>
<feature type="binding site" evidence="9">
    <location>
        <position position="54"/>
    </location>
    <ligand>
        <name>substrate</name>
    </ligand>
</feature>
<dbReference type="FunFam" id="3.40.50.720:FF:000004">
    <property type="entry name" value="Adenosylhomocysteinase"/>
    <property type="match status" value="1"/>
</dbReference>
<dbReference type="Proteomes" id="UP001140074">
    <property type="component" value="Unassembled WGS sequence"/>
</dbReference>
<dbReference type="Pfam" id="PF05221">
    <property type="entry name" value="AdoHcyase"/>
    <property type="match status" value="2"/>
</dbReference>
<evidence type="ECO:0000256" key="11">
    <source>
        <dbReference type="RuleBase" id="RU000548"/>
    </source>
</evidence>
<feature type="domain" description="S-adenosyl-L-homocysteine hydrolase NAD binding" evidence="13">
    <location>
        <begin position="190"/>
        <end position="351"/>
    </location>
</feature>
<dbReference type="PANTHER" id="PTHR23420:SF0">
    <property type="entry name" value="ADENOSYLHOMOCYSTEINASE"/>
    <property type="match status" value="1"/>
</dbReference>
<evidence type="ECO:0000313" key="15">
    <source>
        <dbReference type="Proteomes" id="UP001140074"/>
    </source>
</evidence>
<dbReference type="AlphaFoldDB" id="A0A9W8M4R4"/>
<dbReference type="Pfam" id="PF00670">
    <property type="entry name" value="AdoHcyase_NAD"/>
    <property type="match status" value="1"/>
</dbReference>
<dbReference type="InterPro" id="IPR015878">
    <property type="entry name" value="Ado_hCys_hydrolase_NAD-bd"/>
</dbReference>
<dbReference type="NCBIfam" id="NF004005">
    <property type="entry name" value="PRK05476.2-3"/>
    <property type="match status" value="1"/>
</dbReference>
<evidence type="ECO:0000256" key="4">
    <source>
        <dbReference type="ARBA" id="ARBA00022563"/>
    </source>
</evidence>
<comment type="cofactor">
    <cofactor evidence="10 11">
        <name>NAD(+)</name>
        <dbReference type="ChEBI" id="CHEBI:57540"/>
    </cofactor>
    <text evidence="10 11">Binds 1 NAD(+) per subunit.</text>
</comment>
<proteinExistence type="inferred from homology"/>
<dbReference type="FunFam" id="3.40.50.1480:FF:000004">
    <property type="entry name" value="Adenosylhomocysteinase"/>
    <property type="match status" value="1"/>
</dbReference>
<accession>A0A9W8M4R4</accession>
<keyword evidence="5 11" id="KW-0378">Hydrolase</keyword>
<reference evidence="14" key="1">
    <citation type="submission" date="2022-07" db="EMBL/GenBank/DDBJ databases">
        <title>Phylogenomic reconstructions and comparative analyses of Kickxellomycotina fungi.</title>
        <authorList>
            <person name="Reynolds N.K."/>
            <person name="Stajich J.E."/>
            <person name="Barry K."/>
            <person name="Grigoriev I.V."/>
            <person name="Crous P."/>
            <person name="Smith M.E."/>
        </authorList>
    </citation>
    <scope>NUCLEOTIDE SEQUENCE</scope>
    <source>
        <strain evidence="14">RSA 476</strain>
    </source>
</reference>
<keyword evidence="4 11" id="KW-0554">One-carbon metabolism</keyword>
<evidence type="ECO:0000313" key="14">
    <source>
        <dbReference type="EMBL" id="KAJ2862046.1"/>
    </source>
</evidence>
<evidence type="ECO:0000256" key="3">
    <source>
        <dbReference type="ARBA" id="ARBA00007122"/>
    </source>
</evidence>
<evidence type="ECO:0000256" key="12">
    <source>
        <dbReference type="RuleBase" id="RU004166"/>
    </source>
</evidence>
<feature type="binding site" evidence="9">
    <location>
        <position position="155"/>
    </location>
    <ligand>
        <name>substrate</name>
    </ligand>
</feature>
<keyword evidence="15" id="KW-1185">Reference proteome</keyword>
<dbReference type="GO" id="GO:0005829">
    <property type="term" value="C:cytosol"/>
    <property type="evidence" value="ECO:0007669"/>
    <property type="project" value="TreeGrafter"/>
</dbReference>
<dbReference type="GO" id="GO:0004013">
    <property type="term" value="F:adenosylhomocysteinase activity"/>
    <property type="evidence" value="ECO:0007669"/>
    <property type="project" value="UniProtKB-EC"/>
</dbReference>
<feature type="binding site" evidence="10">
    <location>
        <begin position="221"/>
        <end position="226"/>
    </location>
    <ligand>
        <name>NAD(+)</name>
        <dbReference type="ChEBI" id="CHEBI:57540"/>
    </ligand>
</feature>
<gene>
    <name evidence="14" type="primary">SAH1</name>
    <name evidence="14" type="ORF">GGH94_004525</name>
</gene>
<dbReference type="Gene3D" id="3.40.50.1480">
    <property type="entry name" value="Adenosylhomocysteinase-like"/>
    <property type="match status" value="1"/>
</dbReference>
<comment type="catalytic activity">
    <reaction evidence="8 11">
        <text>S-adenosyl-L-homocysteine + H2O = L-homocysteine + adenosine</text>
        <dbReference type="Rhea" id="RHEA:21708"/>
        <dbReference type="ChEBI" id="CHEBI:15377"/>
        <dbReference type="ChEBI" id="CHEBI:16335"/>
        <dbReference type="ChEBI" id="CHEBI:57856"/>
        <dbReference type="ChEBI" id="CHEBI:58199"/>
        <dbReference type="EC" id="3.13.2.1"/>
    </reaction>
</comment>
<evidence type="ECO:0000256" key="10">
    <source>
        <dbReference type="PIRSR" id="PIRSR001109-2"/>
    </source>
</evidence>
<keyword evidence="6 10" id="KW-0520">NAD</keyword>
<dbReference type="HAMAP" id="MF_00563">
    <property type="entry name" value="AdoHcyase"/>
    <property type="match status" value="1"/>
</dbReference>
<dbReference type="NCBIfam" id="TIGR00936">
    <property type="entry name" value="ahcY"/>
    <property type="match status" value="1"/>
</dbReference>
<dbReference type="EMBL" id="JANBUY010000189">
    <property type="protein sequence ID" value="KAJ2862046.1"/>
    <property type="molecule type" value="Genomic_DNA"/>
</dbReference>
<evidence type="ECO:0000256" key="7">
    <source>
        <dbReference type="ARBA" id="ARBA00034527"/>
    </source>
</evidence>
<comment type="function">
    <text evidence="1">Adenosylhomocysteine is a competitive inhibitor of S-adenosyl-L-methionine-dependent methyl transferase reactions; therefore adenosylhomocysteinase may play a key role in the control of methylations via regulation of the intracellular concentration of adenosylhomocysteine.</text>
</comment>
<evidence type="ECO:0000256" key="2">
    <source>
        <dbReference type="ARBA" id="ARBA00005195"/>
    </source>
</evidence>
<dbReference type="GO" id="GO:0033353">
    <property type="term" value="P:S-adenosylmethionine cycle"/>
    <property type="evidence" value="ECO:0007669"/>
    <property type="project" value="TreeGrafter"/>
</dbReference>
<feature type="binding site" evidence="10">
    <location>
        <begin position="298"/>
        <end position="300"/>
    </location>
    <ligand>
        <name>NAD(+)</name>
        <dbReference type="ChEBI" id="CHEBI:57540"/>
    </ligand>
</feature>
<feature type="binding site" evidence="10">
    <location>
        <position position="345"/>
    </location>
    <ligand>
        <name>NAD(+)</name>
        <dbReference type="ChEBI" id="CHEBI:57540"/>
    </ligand>
</feature>
<dbReference type="PROSITE" id="PS00739">
    <property type="entry name" value="ADOHCYASE_2"/>
    <property type="match status" value="1"/>
</dbReference>
<name>A0A9W8M4R4_9FUNG</name>
<evidence type="ECO:0000256" key="8">
    <source>
        <dbReference type="ARBA" id="ARBA00048858"/>
    </source>
</evidence>
<feature type="binding site" evidence="9">
    <location>
        <position position="189"/>
    </location>
    <ligand>
        <name>substrate</name>
    </ligand>
</feature>
<dbReference type="InterPro" id="IPR000043">
    <property type="entry name" value="Adenosylhomocysteinase-like"/>
</dbReference>
<comment type="similarity">
    <text evidence="3 12">Belongs to the adenosylhomocysteinase family.</text>
</comment>
<evidence type="ECO:0000259" key="13">
    <source>
        <dbReference type="SMART" id="SM00997"/>
    </source>
</evidence>
<dbReference type="PIRSF" id="PIRSF001109">
    <property type="entry name" value="Ad_hcy_hydrolase"/>
    <property type="match status" value="1"/>
</dbReference>
<dbReference type="SUPFAM" id="SSF51735">
    <property type="entry name" value="NAD(P)-binding Rossmann-fold domains"/>
    <property type="match status" value="1"/>
</dbReference>
<dbReference type="PROSITE" id="PS00738">
    <property type="entry name" value="ADOHCYASE_1"/>
    <property type="match status" value="1"/>
</dbReference>
<sequence length="431" mass="46944">MSNFKVADISLAAWGRKDIELSENEMPGLMYLRKKYGPSQPLKGARIAGCLHMTIQTAVLIETLTALGAEVTWSSCNIFSTQDHAAAAIAATGVPVYAWKGETDEEYLWCIEQTLASFKDGKPLNMILDDGGDLTTMVHDRFPQYLADIKGVSEETTTGVHHLYKMFADGKLKVPAINVNDSVTKSKFDNLYGCRESLIDGIKRATDVMIAGKVSVVAGYGDVGKGCAAALRGMGARVLVTEIDPINALQAAMEGYEVTTMEEAVVEGNIFVTTTGNRDIITGTHMANMKEDAIVCNIGHFDIEIDVAWLKTNSVSVVNIKSGVDRYLMPNGRHLILLAEGRLVNLACATGHPSFVMSNSFSNQVLAQIALWTDNDTYPLGVHVLPKLLDEEVARAHLSQIGVKLTTLTGTQAEYLGLPTEGPYKRDEYRY</sequence>
<dbReference type="CDD" id="cd00401">
    <property type="entry name" value="SAHH"/>
    <property type="match status" value="1"/>
</dbReference>
<dbReference type="EC" id="3.13.2.1" evidence="7 11"/>
<feature type="binding site" evidence="10">
    <location>
        <position position="247"/>
    </location>
    <ligand>
        <name>NAD(+)</name>
        <dbReference type="ChEBI" id="CHEBI:57540"/>
    </ligand>
</feature>
<evidence type="ECO:0000256" key="6">
    <source>
        <dbReference type="ARBA" id="ARBA00023027"/>
    </source>
</evidence>
<evidence type="ECO:0000256" key="1">
    <source>
        <dbReference type="ARBA" id="ARBA00002639"/>
    </source>
</evidence>
<dbReference type="PANTHER" id="PTHR23420">
    <property type="entry name" value="ADENOSYLHOMOCYSTEINASE"/>
    <property type="match status" value="1"/>
</dbReference>
<dbReference type="InterPro" id="IPR036291">
    <property type="entry name" value="NAD(P)-bd_dom_sf"/>
</dbReference>
<dbReference type="InterPro" id="IPR042172">
    <property type="entry name" value="Adenosylhomocyst_ase-like_sf"/>
</dbReference>
<dbReference type="SMART" id="SM00997">
    <property type="entry name" value="AdoHcyase_NAD"/>
    <property type="match status" value="1"/>
</dbReference>
<feature type="binding site" evidence="10">
    <location>
        <begin position="156"/>
        <end position="158"/>
    </location>
    <ligand>
        <name>NAD(+)</name>
        <dbReference type="ChEBI" id="CHEBI:57540"/>
    </ligand>
</feature>
<comment type="caution">
    <text evidence="14">The sequence shown here is derived from an EMBL/GenBank/DDBJ whole genome shotgun (WGS) entry which is preliminary data.</text>
</comment>
<feature type="binding site" evidence="10">
    <location>
        <position position="352"/>
    </location>
    <ligand>
        <name>NAD(+)</name>
        <dbReference type="ChEBI" id="CHEBI:57540"/>
    </ligand>
</feature>
<dbReference type="InterPro" id="IPR020082">
    <property type="entry name" value="S-Ado-L-homoCys_hydrolase_CS"/>
</dbReference>